<dbReference type="InterPro" id="IPR011032">
    <property type="entry name" value="GroES-like_sf"/>
</dbReference>
<dbReference type="EMBL" id="JARAKF010000001">
    <property type="protein sequence ID" value="MDU9000494.1"/>
    <property type="molecule type" value="Genomic_DNA"/>
</dbReference>
<comment type="caution">
    <text evidence="1">The sequence shown here is derived from an EMBL/GenBank/DDBJ whole genome shotgun (WGS) entry which is preliminary data.</text>
</comment>
<dbReference type="SUPFAM" id="SSF50129">
    <property type="entry name" value="GroES-like"/>
    <property type="match status" value="1"/>
</dbReference>
<reference evidence="1 2" key="1">
    <citation type="submission" date="2023-02" db="EMBL/GenBank/DDBJ databases">
        <authorList>
            <person name="Maleckis M."/>
        </authorList>
    </citation>
    <scope>NUCLEOTIDE SEQUENCE [LARGE SCALE GENOMIC DNA]</scope>
    <source>
        <strain evidence="1 2">P8-A2</strain>
    </source>
</reference>
<evidence type="ECO:0000313" key="1">
    <source>
        <dbReference type="EMBL" id="MDU9000494.1"/>
    </source>
</evidence>
<proteinExistence type="predicted"/>
<evidence type="ECO:0000313" key="2">
    <source>
        <dbReference type="Proteomes" id="UP001257627"/>
    </source>
</evidence>
<protein>
    <recommendedName>
        <fullName evidence="3">Alcohol dehydrogenase GroES-like domain-containing protein</fullName>
    </recommendedName>
</protein>
<dbReference type="RefSeq" id="WP_143654207.1">
    <property type="nucleotide sequence ID" value="NZ_JARAKF010000001.1"/>
</dbReference>
<organism evidence="1 2">
    <name type="scientific">Streptomyces mirabilis</name>
    <dbReference type="NCBI Taxonomy" id="68239"/>
    <lineage>
        <taxon>Bacteria</taxon>
        <taxon>Bacillati</taxon>
        <taxon>Actinomycetota</taxon>
        <taxon>Actinomycetes</taxon>
        <taxon>Kitasatosporales</taxon>
        <taxon>Streptomycetaceae</taxon>
        <taxon>Streptomyces</taxon>
    </lineage>
</organism>
<sequence length="93" mass="9704">MIPLRAGEEATGEVVAVPPGSRFAPGNRSTEITWFLEGWGGYAQYTYLREVSAVRAPSAMTDEEAGGFPIAFRTAYAGLGAPGPGKSVVRVAG</sequence>
<dbReference type="Gene3D" id="3.90.180.10">
    <property type="entry name" value="Medium-chain alcohol dehydrogenases, catalytic domain"/>
    <property type="match status" value="1"/>
</dbReference>
<gene>
    <name evidence="1" type="ORF">PU648_50975</name>
</gene>
<accession>A0ABU3V450</accession>
<dbReference type="Gene3D" id="3.40.50.720">
    <property type="entry name" value="NAD(P)-binding Rossmann-like Domain"/>
    <property type="match status" value="1"/>
</dbReference>
<evidence type="ECO:0008006" key="3">
    <source>
        <dbReference type="Google" id="ProtNLM"/>
    </source>
</evidence>
<name>A0ABU3V450_9ACTN</name>
<keyword evidence="2" id="KW-1185">Reference proteome</keyword>
<dbReference type="Proteomes" id="UP001257627">
    <property type="component" value="Unassembled WGS sequence"/>
</dbReference>